<dbReference type="InterPro" id="IPR007037">
    <property type="entry name" value="SIP_rossman_dom"/>
</dbReference>
<dbReference type="Gene3D" id="2.40.30.10">
    <property type="entry name" value="Translation factors"/>
    <property type="match status" value="1"/>
</dbReference>
<dbReference type="PROSITE" id="PS51384">
    <property type="entry name" value="FAD_FR"/>
    <property type="match status" value="1"/>
</dbReference>
<dbReference type="PANTHER" id="PTHR30157:SF0">
    <property type="entry name" value="NADPH-DEPENDENT FERRIC-CHELATE REDUCTASE"/>
    <property type="match status" value="1"/>
</dbReference>
<dbReference type="InterPro" id="IPR019595">
    <property type="entry name" value="DUF2470"/>
</dbReference>
<dbReference type="Pfam" id="PF04954">
    <property type="entry name" value="SIP"/>
    <property type="match status" value="1"/>
</dbReference>
<dbReference type="SUPFAM" id="SSF63380">
    <property type="entry name" value="Riboflavin synthase domain-like"/>
    <property type="match status" value="1"/>
</dbReference>
<feature type="domain" description="FAD-binding FR-type" evidence="2">
    <location>
        <begin position="216"/>
        <end position="349"/>
    </location>
</feature>
<dbReference type="InterPro" id="IPR037119">
    <property type="entry name" value="Haem_oxidase_HugZ-like_sf"/>
</dbReference>
<dbReference type="AlphaFoldDB" id="A0A372MB15"/>
<dbReference type="EMBL" id="QUAK01000016">
    <property type="protein sequence ID" value="RFU88144.1"/>
    <property type="molecule type" value="Genomic_DNA"/>
</dbReference>
<evidence type="ECO:0000313" key="3">
    <source>
        <dbReference type="EMBL" id="RFU88144.1"/>
    </source>
</evidence>
<dbReference type="InterPro" id="IPR013113">
    <property type="entry name" value="SIP_FAD-bd"/>
</dbReference>
<dbReference type="Pfam" id="PF08021">
    <property type="entry name" value="FAD_binding_9"/>
    <property type="match status" value="1"/>
</dbReference>
<feature type="compositionally biased region" description="Polar residues" evidence="1">
    <location>
        <begin position="92"/>
        <end position="102"/>
    </location>
</feature>
<dbReference type="Pfam" id="PF10615">
    <property type="entry name" value="DUF2470"/>
    <property type="match status" value="1"/>
</dbReference>
<feature type="compositionally biased region" description="Low complexity" evidence="1">
    <location>
        <begin position="77"/>
        <end position="87"/>
    </location>
</feature>
<accession>A0A372MB15</accession>
<protein>
    <submittedName>
        <fullName evidence="3">Siderophore-interacting protein</fullName>
    </submittedName>
</protein>
<comment type="caution">
    <text evidence="3">The sequence shown here is derived from an EMBL/GenBank/DDBJ whole genome shotgun (WGS) entry which is preliminary data.</text>
</comment>
<dbReference type="PROSITE" id="PS51257">
    <property type="entry name" value="PROKAR_LIPOPROTEIN"/>
    <property type="match status" value="1"/>
</dbReference>
<dbReference type="CDD" id="cd06193">
    <property type="entry name" value="siderophore_interacting"/>
    <property type="match status" value="1"/>
</dbReference>
<proteinExistence type="predicted"/>
<dbReference type="Gene3D" id="3.20.180.10">
    <property type="entry name" value="PNP-oxidase-like"/>
    <property type="match status" value="1"/>
</dbReference>
<dbReference type="GO" id="GO:0016491">
    <property type="term" value="F:oxidoreductase activity"/>
    <property type="evidence" value="ECO:0007669"/>
    <property type="project" value="InterPro"/>
</dbReference>
<keyword evidence="4" id="KW-1185">Reference proteome</keyword>
<dbReference type="InterPro" id="IPR039261">
    <property type="entry name" value="FNR_nucleotide-bd"/>
</dbReference>
<evidence type="ECO:0000259" key="2">
    <source>
        <dbReference type="PROSITE" id="PS51384"/>
    </source>
</evidence>
<evidence type="ECO:0000256" key="1">
    <source>
        <dbReference type="SAM" id="MobiDB-lite"/>
    </source>
</evidence>
<evidence type="ECO:0000313" key="4">
    <source>
        <dbReference type="Proteomes" id="UP000263094"/>
    </source>
</evidence>
<feature type="region of interest" description="Disordered" evidence="1">
    <location>
        <begin position="69"/>
        <end position="102"/>
    </location>
</feature>
<dbReference type="PANTHER" id="PTHR30157">
    <property type="entry name" value="FERRIC REDUCTASE, NADPH-DEPENDENT"/>
    <property type="match status" value="1"/>
</dbReference>
<sequence>MSCRQGGLGHGAAKARTDARDEPVLLLHGSSVSCHVAREGHEGEVGSPPWRKSTPRLFFPPWRQLPRVRADSVADPSSQRSGRSQQRIGLPNMTTNDAAATGPSSIADEVAEVNPRYVEHFNGTYADAVEIVCRAHFGRDDLHSAKFAGIDVHGPSLRATTEDGVHHEAAVPFSRPVATLFDIQSLTLEVTARARDALGITAPTTPERQAQQVNAIRTRVTSVVRVEQVTPIFKQITFGGGDLGSYTPGGHDQFIYVMTPPAGRTELTVDSSFSQEDFGRFAEEDRPIGGYYTLRRWRPEVAEIDMLFVLHGIGDDTHTEPGPSATWAAGAAPGDPVALWGPRTIYEPPADTDWLLLVGDETGLPAICVILENLPEGTPAHVFVELGDDADRLPLPDRPDIHVTWLIRGDAPAGTTTLLHDAVRALDHPDGNVYAWGGAESRSMAAIRKHLRRERRIDRTRVRMTGYWRHTSTPADVDTDES</sequence>
<dbReference type="InterPro" id="IPR017938">
    <property type="entry name" value="Riboflavin_synthase-like_b-brl"/>
</dbReference>
<dbReference type="InterPro" id="IPR017927">
    <property type="entry name" value="FAD-bd_FR_type"/>
</dbReference>
<dbReference type="Proteomes" id="UP000263094">
    <property type="component" value="Unassembled WGS sequence"/>
</dbReference>
<reference evidence="3 4" key="1">
    <citation type="submission" date="2018-08" db="EMBL/GenBank/DDBJ databases">
        <title>Isolation, diversity and antifungal activity of Actinobacteria from wheat.</title>
        <authorList>
            <person name="Han C."/>
        </authorList>
    </citation>
    <scope>NUCLEOTIDE SEQUENCE [LARGE SCALE GENOMIC DNA]</scope>
    <source>
        <strain evidence="3 4">NEAU-YY421</strain>
    </source>
</reference>
<name>A0A372MB15_9ACTN</name>
<gene>
    <name evidence="3" type="ORF">DY218_03250</name>
</gene>
<organism evidence="3 4">
    <name type="scientific">Streptomyces triticagri</name>
    <dbReference type="NCBI Taxonomy" id="2293568"/>
    <lineage>
        <taxon>Bacteria</taxon>
        <taxon>Bacillati</taxon>
        <taxon>Actinomycetota</taxon>
        <taxon>Actinomycetes</taxon>
        <taxon>Kitasatosporales</taxon>
        <taxon>Streptomycetaceae</taxon>
        <taxon>Streptomyces</taxon>
    </lineage>
</organism>
<dbReference type="Gene3D" id="3.40.50.80">
    <property type="entry name" value="Nucleotide-binding domain of ferredoxin-NADP reductase (FNR) module"/>
    <property type="match status" value="1"/>
</dbReference>
<dbReference type="InterPro" id="IPR039374">
    <property type="entry name" value="SIP_fam"/>
</dbReference>